<comment type="caution">
    <text evidence="2">The sequence shown here is derived from an EMBL/GenBank/DDBJ whole genome shotgun (WGS) entry which is preliminary data.</text>
</comment>
<organism evidence="2 3">
    <name type="scientific">Muiribacterium halophilum</name>
    <dbReference type="NCBI Taxonomy" id="2053465"/>
    <lineage>
        <taxon>Bacteria</taxon>
        <taxon>Candidatus Muiribacteriota</taxon>
        <taxon>Candidatus Muiribacteriia</taxon>
        <taxon>Candidatus Muiribacteriales</taxon>
        <taxon>Candidatus Muiribacteriaceae</taxon>
        <taxon>Candidatus Muiribacterium</taxon>
    </lineage>
</organism>
<sequence>MPVDIIIDGKSYEPEAGNVKELVLELNEYFSKKQAVMKTIVLNEDVTITTIEDLLDYDDSDVEKIKLESRSYEDLCLNTLKEVLVYLDKLDEGYESIVELVENDKISDAMVILNAAIEGIEWMNNAFSKIISILKIELTSEEDNFIKNYSGHLGELVSALQNQDYISVKDIILYDLKEDVAGWKKIIEKYSREGNKIQGEKN</sequence>
<name>A0A2N5ZJH4_MUIH1</name>
<reference evidence="2 3" key="1">
    <citation type="submission" date="2017-11" db="EMBL/GenBank/DDBJ databases">
        <title>Genome-resolved metagenomics identifies genetic mobility, metabolic interactions, and unexpected diversity in perchlorate-reducing communities.</title>
        <authorList>
            <person name="Barnum T.P."/>
            <person name="Figueroa I.A."/>
            <person name="Carlstrom C.I."/>
            <person name="Lucas L.N."/>
            <person name="Engelbrektson A.L."/>
            <person name="Coates J.D."/>
        </authorList>
    </citation>
    <scope>NUCLEOTIDE SEQUENCE [LARGE SCALE GENOMIC DNA]</scope>
    <source>
        <strain evidence="2">BM706</strain>
    </source>
</reference>
<dbReference type="InterPro" id="IPR058355">
    <property type="entry name" value="DUF8042"/>
</dbReference>
<evidence type="ECO:0000259" key="1">
    <source>
        <dbReference type="Pfam" id="PF26154"/>
    </source>
</evidence>
<feature type="domain" description="DUF8042" evidence="1">
    <location>
        <begin position="79"/>
        <end position="191"/>
    </location>
</feature>
<proteinExistence type="predicted"/>
<gene>
    <name evidence="2" type="ORF">C0601_03820</name>
</gene>
<evidence type="ECO:0000313" key="2">
    <source>
        <dbReference type="EMBL" id="PLX18762.1"/>
    </source>
</evidence>
<dbReference type="Pfam" id="PF26154">
    <property type="entry name" value="DUF8042"/>
    <property type="match status" value="1"/>
</dbReference>
<accession>A0A2N5ZJH4</accession>
<protein>
    <recommendedName>
        <fullName evidence="1">DUF8042 domain-containing protein</fullName>
    </recommendedName>
</protein>
<dbReference type="EMBL" id="PKTG01000052">
    <property type="protein sequence ID" value="PLX18762.1"/>
    <property type="molecule type" value="Genomic_DNA"/>
</dbReference>
<dbReference type="AlphaFoldDB" id="A0A2N5ZJH4"/>
<dbReference type="Proteomes" id="UP000234857">
    <property type="component" value="Unassembled WGS sequence"/>
</dbReference>
<evidence type="ECO:0000313" key="3">
    <source>
        <dbReference type="Proteomes" id="UP000234857"/>
    </source>
</evidence>